<dbReference type="OrthoDB" id="6475849at2759"/>
<gene>
    <name evidence="10" type="primary">ABSGL_15029.1 scaffold 15162</name>
</gene>
<dbReference type="GO" id="GO:0005886">
    <property type="term" value="C:plasma membrane"/>
    <property type="evidence" value="ECO:0007669"/>
    <property type="project" value="TreeGrafter"/>
</dbReference>
<dbReference type="PANTHER" id="PTHR11733:SF167">
    <property type="entry name" value="FI17812P1-RELATED"/>
    <property type="match status" value="1"/>
</dbReference>
<feature type="domain" description="Peptidase M13 C-terminal" evidence="8">
    <location>
        <begin position="484"/>
        <end position="691"/>
    </location>
</feature>
<evidence type="ECO:0000313" key="11">
    <source>
        <dbReference type="Proteomes" id="UP000078561"/>
    </source>
</evidence>
<dbReference type="CDD" id="cd08662">
    <property type="entry name" value="M13"/>
    <property type="match status" value="1"/>
</dbReference>
<organism evidence="10">
    <name type="scientific">Absidia glauca</name>
    <name type="common">Pin mould</name>
    <dbReference type="NCBI Taxonomy" id="4829"/>
    <lineage>
        <taxon>Eukaryota</taxon>
        <taxon>Fungi</taxon>
        <taxon>Fungi incertae sedis</taxon>
        <taxon>Mucoromycota</taxon>
        <taxon>Mucoromycotina</taxon>
        <taxon>Mucoromycetes</taxon>
        <taxon>Mucorales</taxon>
        <taxon>Cunninghamellaceae</taxon>
        <taxon>Absidia</taxon>
    </lineage>
</organism>
<evidence type="ECO:0000256" key="5">
    <source>
        <dbReference type="ARBA" id="ARBA00022801"/>
    </source>
</evidence>
<keyword evidence="4" id="KW-0479">Metal-binding</keyword>
<keyword evidence="6" id="KW-0862">Zinc</keyword>
<dbReference type="SUPFAM" id="SSF55486">
    <property type="entry name" value="Metalloproteases ('zincins'), catalytic domain"/>
    <property type="match status" value="1"/>
</dbReference>
<evidence type="ECO:0000256" key="6">
    <source>
        <dbReference type="ARBA" id="ARBA00022833"/>
    </source>
</evidence>
<comment type="similarity">
    <text evidence="2">Belongs to the peptidase M13 family.</text>
</comment>
<dbReference type="PROSITE" id="PS51885">
    <property type="entry name" value="NEPRILYSIN"/>
    <property type="match status" value="1"/>
</dbReference>
<dbReference type="Gene3D" id="1.10.1380.10">
    <property type="entry name" value="Neutral endopeptidase , domain2"/>
    <property type="match status" value="1"/>
</dbReference>
<keyword evidence="7" id="KW-0482">Metalloprotease</keyword>
<dbReference type="InterPro" id="IPR000718">
    <property type="entry name" value="Peptidase_M13"/>
</dbReference>
<dbReference type="GO" id="GO:0046872">
    <property type="term" value="F:metal ion binding"/>
    <property type="evidence" value="ECO:0007669"/>
    <property type="project" value="UniProtKB-KW"/>
</dbReference>
<evidence type="ECO:0000256" key="4">
    <source>
        <dbReference type="ARBA" id="ARBA00022723"/>
    </source>
</evidence>
<dbReference type="InParanoid" id="A0A163KMU3"/>
<evidence type="ECO:0000256" key="1">
    <source>
        <dbReference type="ARBA" id="ARBA00001947"/>
    </source>
</evidence>
<evidence type="ECO:0000256" key="7">
    <source>
        <dbReference type="ARBA" id="ARBA00023049"/>
    </source>
</evidence>
<evidence type="ECO:0000256" key="2">
    <source>
        <dbReference type="ARBA" id="ARBA00007357"/>
    </source>
</evidence>
<dbReference type="PRINTS" id="PR00786">
    <property type="entry name" value="NEPRILYSIN"/>
</dbReference>
<reference evidence="10" key="1">
    <citation type="submission" date="2016-04" db="EMBL/GenBank/DDBJ databases">
        <authorList>
            <person name="Evans L.H."/>
            <person name="Alamgir A."/>
            <person name="Owens N."/>
            <person name="Weber N.D."/>
            <person name="Virtaneva K."/>
            <person name="Barbian K."/>
            <person name="Babar A."/>
            <person name="Rosenke K."/>
        </authorList>
    </citation>
    <scope>NUCLEOTIDE SEQUENCE [LARGE SCALE GENOMIC DNA]</scope>
    <source>
        <strain evidence="10">CBS 101.48</strain>
    </source>
</reference>
<evidence type="ECO:0000256" key="3">
    <source>
        <dbReference type="ARBA" id="ARBA00022670"/>
    </source>
</evidence>
<name>A0A163KMU3_ABSGL</name>
<keyword evidence="3" id="KW-0645">Protease</keyword>
<protein>
    <recommendedName>
        <fullName evidence="12">Peptidase M13 C-terminal domain-containing protein</fullName>
    </recommendedName>
</protein>
<dbReference type="PANTHER" id="PTHR11733">
    <property type="entry name" value="ZINC METALLOPROTEASE FAMILY M13 NEPRILYSIN-RELATED"/>
    <property type="match status" value="1"/>
</dbReference>
<dbReference type="InterPro" id="IPR008753">
    <property type="entry name" value="Peptidase_M13_N"/>
</dbReference>
<keyword evidence="5" id="KW-0378">Hydrolase</keyword>
<comment type="cofactor">
    <cofactor evidence="1">
        <name>Zn(2+)</name>
        <dbReference type="ChEBI" id="CHEBI:29105"/>
    </cofactor>
</comment>
<proteinExistence type="inferred from homology"/>
<evidence type="ECO:0000313" key="10">
    <source>
        <dbReference type="EMBL" id="SAM09353.1"/>
    </source>
</evidence>
<feature type="domain" description="Peptidase M13 N-terminal" evidence="9">
    <location>
        <begin position="54"/>
        <end position="421"/>
    </location>
</feature>
<dbReference type="InterPro" id="IPR018497">
    <property type="entry name" value="Peptidase_M13_C"/>
</dbReference>
<dbReference type="GO" id="GO:0016485">
    <property type="term" value="P:protein processing"/>
    <property type="evidence" value="ECO:0007669"/>
    <property type="project" value="TreeGrafter"/>
</dbReference>
<dbReference type="AlphaFoldDB" id="A0A163KMU3"/>
<dbReference type="Gene3D" id="3.40.390.10">
    <property type="entry name" value="Collagenase (Catalytic Domain)"/>
    <property type="match status" value="1"/>
</dbReference>
<dbReference type="InterPro" id="IPR024079">
    <property type="entry name" value="MetalloPept_cat_dom_sf"/>
</dbReference>
<dbReference type="Proteomes" id="UP000078561">
    <property type="component" value="Unassembled WGS sequence"/>
</dbReference>
<dbReference type="OMA" id="QAKPEYC"/>
<evidence type="ECO:0000259" key="8">
    <source>
        <dbReference type="Pfam" id="PF01431"/>
    </source>
</evidence>
<dbReference type="Pfam" id="PF01431">
    <property type="entry name" value="Peptidase_M13"/>
    <property type="match status" value="1"/>
</dbReference>
<dbReference type="Pfam" id="PF05649">
    <property type="entry name" value="Peptidase_M13_N"/>
    <property type="match status" value="1"/>
</dbReference>
<evidence type="ECO:0000259" key="9">
    <source>
        <dbReference type="Pfam" id="PF05649"/>
    </source>
</evidence>
<accession>A0A163KMU3</accession>
<dbReference type="GO" id="GO:0004222">
    <property type="term" value="F:metalloendopeptidase activity"/>
    <property type="evidence" value="ECO:0007669"/>
    <property type="project" value="InterPro"/>
</dbReference>
<dbReference type="InterPro" id="IPR042089">
    <property type="entry name" value="Peptidase_M13_dom_2"/>
</dbReference>
<keyword evidence="11" id="KW-1185">Reference proteome</keyword>
<dbReference type="STRING" id="4829.A0A163KMU3"/>
<evidence type="ECO:0008006" key="12">
    <source>
        <dbReference type="Google" id="ProtNLM"/>
    </source>
</evidence>
<dbReference type="EMBL" id="LT555008">
    <property type="protein sequence ID" value="SAM09353.1"/>
    <property type="molecule type" value="Genomic_DNA"/>
</dbReference>
<sequence length="692" mass="78846">MPEFKMHLPLHPNESQLFLFLSFFPFFSLFSSGTGILSDIQYNNEQIVYDILHGTFDNFTKNVLDDAKPLLIEQDIDRSNFNMVQSYYLACMGEERLAALGPSPIYQALAEFLAKGDLTDILTYLSKKASEPLFGTSVGPDGANPAVNILTIDQPYLLAPSIDYYNDTAFMEKYQSAMVDLVESVVGTNVNEKSLKESKRVGFTLLAKPEIEARVKDFMAMETMLAGLMVKEEDHIDAVRNYNPRHLVDLKKAYPFVHWHKFFRQLLPHSIPVPETVVVSAVPYFDNLARWFQSSPPSNTTRLLKNYFLIRYVYSKSSQLDFKISDLKSAISKGVFNGVYTNPPHWRHCMSSTTSTFGPILSRYFVMVKFGGEGKRKRVLDFITLIHQSWERRLKALTWLDKNTLDMALDKLHKILQQAGYGVVEPDLRSPSSLRSFYDGLVINKDSYFKNVENANLWSNNYEWKQLERPPNKDDFSINSMDVNAYYSAYENQIVVSAGIVTDPFYNDQVPDYLNFGGLGLVVGHELTHAFDNKGRVFNGDGKLDDWWTQSTALQFRERSKCFVNQYWNFTATDDNGKVYHTNGNLTLSENLADNVGLNVAYDAYKTLVKTKPQQSLPGLDLTPDQLFYVNYARAWCGKLTPAYEVSLILSDEHAIQKARINGVVQNSLDFAKHFKCPLQSPMNPSTKCSVW</sequence>